<evidence type="ECO:0000256" key="1">
    <source>
        <dbReference type="SAM" id="Phobius"/>
    </source>
</evidence>
<dbReference type="RefSeq" id="WP_267613703.1">
    <property type="nucleotide sequence ID" value="NZ_JAOVZQ010000001.1"/>
</dbReference>
<protein>
    <recommendedName>
        <fullName evidence="4">NADH-Ubiquinone oxidoreductase (complex I) chain 5 N-terminal domain-containing protein</fullName>
    </recommendedName>
</protein>
<keyword evidence="3" id="KW-1185">Reference proteome</keyword>
<organism evidence="2 3">
    <name type="scientific">Hoeflea ulvae</name>
    <dbReference type="NCBI Taxonomy" id="2983764"/>
    <lineage>
        <taxon>Bacteria</taxon>
        <taxon>Pseudomonadati</taxon>
        <taxon>Pseudomonadota</taxon>
        <taxon>Alphaproteobacteria</taxon>
        <taxon>Hyphomicrobiales</taxon>
        <taxon>Rhizobiaceae</taxon>
        <taxon>Hoeflea</taxon>
    </lineage>
</organism>
<evidence type="ECO:0000313" key="2">
    <source>
        <dbReference type="EMBL" id="MCY0095835.1"/>
    </source>
</evidence>
<evidence type="ECO:0000313" key="3">
    <source>
        <dbReference type="Proteomes" id="UP001081283"/>
    </source>
</evidence>
<proteinExistence type="predicted"/>
<comment type="caution">
    <text evidence="2">The sequence shown here is derived from an EMBL/GenBank/DDBJ whole genome shotgun (WGS) entry which is preliminary data.</text>
</comment>
<evidence type="ECO:0008006" key="4">
    <source>
        <dbReference type="Google" id="ProtNLM"/>
    </source>
</evidence>
<reference evidence="2" key="1">
    <citation type="submission" date="2022-10" db="EMBL/GenBank/DDBJ databases">
        <title>Hoeflea sp. J2-29, isolated from marine algae.</title>
        <authorList>
            <person name="Kristyanto S."/>
            <person name="Kim J.M."/>
            <person name="Jeon C.O."/>
        </authorList>
    </citation>
    <scope>NUCLEOTIDE SEQUENCE</scope>
    <source>
        <strain evidence="2">J2-29</strain>
    </source>
</reference>
<keyword evidence="1" id="KW-1133">Transmembrane helix</keyword>
<name>A0ABT3YJC9_9HYPH</name>
<accession>A0ABT3YJC9</accession>
<sequence>MLLTILAIPALFIAPISAWVAFSYFRSGELRHASIAGGVAGLALVIYLAASQGDKINFRTDGCYNEWDGRSNRMVCDD</sequence>
<feature type="transmembrane region" description="Helical" evidence="1">
    <location>
        <begin position="34"/>
        <end position="50"/>
    </location>
</feature>
<keyword evidence="1" id="KW-0812">Transmembrane</keyword>
<dbReference type="EMBL" id="JAOVZQ010000001">
    <property type="protein sequence ID" value="MCY0095835.1"/>
    <property type="molecule type" value="Genomic_DNA"/>
</dbReference>
<gene>
    <name evidence="2" type="ORF">OEG82_17690</name>
</gene>
<keyword evidence="1" id="KW-0472">Membrane</keyword>
<dbReference type="Proteomes" id="UP001081283">
    <property type="component" value="Unassembled WGS sequence"/>
</dbReference>